<accession>A0A1H4MU39</accession>
<protein>
    <submittedName>
        <fullName evidence="4">Phospholipase/carboxylesterase</fullName>
    </submittedName>
</protein>
<evidence type="ECO:0000313" key="4">
    <source>
        <dbReference type="EMBL" id="SEB86529.1"/>
    </source>
</evidence>
<dbReference type="AlphaFoldDB" id="A0A1H4MU39"/>
<evidence type="ECO:0000313" key="5">
    <source>
        <dbReference type="Proteomes" id="UP000199183"/>
    </source>
</evidence>
<organism evidence="4 5">
    <name type="scientific">Paramicrobacterium humi</name>
    <dbReference type="NCBI Taxonomy" id="640635"/>
    <lineage>
        <taxon>Bacteria</taxon>
        <taxon>Bacillati</taxon>
        <taxon>Actinomycetota</taxon>
        <taxon>Actinomycetes</taxon>
        <taxon>Micrococcales</taxon>
        <taxon>Microbacteriaceae</taxon>
        <taxon>Paramicrobacterium</taxon>
    </lineage>
</organism>
<name>A0A1H4MU39_9MICO</name>
<evidence type="ECO:0000256" key="2">
    <source>
        <dbReference type="ARBA" id="ARBA00022801"/>
    </source>
</evidence>
<dbReference type="InterPro" id="IPR029058">
    <property type="entry name" value="AB_hydrolase_fold"/>
</dbReference>
<sequence>MSQPTIDADAVMWSASEADRADRPLLVLLHGYGSHEGDLFGLAPSLPLEPVIASLRAPLVAPWPIDGWSWFPRDGEARPDRDTINASTDAVIGWLDDLTVQPTVVGLMGFSQGGAMTMQLMRRAPDRFDYGVVMAGFVCPDQEPGDAVLAERKPPIFWGRGTLDDVIPEAAIVRTTDWLTAHSTLSGRIYEGLGHGINQQAASDVRAFIQRQL</sequence>
<dbReference type="Pfam" id="PF02230">
    <property type="entry name" value="Abhydrolase_2"/>
    <property type="match status" value="1"/>
</dbReference>
<dbReference type="InterPro" id="IPR003140">
    <property type="entry name" value="PLipase/COase/thioEstase"/>
</dbReference>
<keyword evidence="2" id="KW-0378">Hydrolase</keyword>
<evidence type="ECO:0000259" key="3">
    <source>
        <dbReference type="Pfam" id="PF02230"/>
    </source>
</evidence>
<dbReference type="RefSeq" id="WP_143034025.1">
    <property type="nucleotide sequence ID" value="NZ_FNRY01000001.1"/>
</dbReference>
<feature type="domain" description="Phospholipase/carboxylesterase/thioesterase" evidence="3">
    <location>
        <begin position="18"/>
        <end position="211"/>
    </location>
</feature>
<dbReference type="Proteomes" id="UP000199183">
    <property type="component" value="Unassembled WGS sequence"/>
</dbReference>
<dbReference type="STRING" id="640635.SAMN04489806_1983"/>
<reference evidence="4 5" key="1">
    <citation type="submission" date="2016-10" db="EMBL/GenBank/DDBJ databases">
        <authorList>
            <person name="de Groot N.N."/>
        </authorList>
    </citation>
    <scope>NUCLEOTIDE SEQUENCE [LARGE SCALE GENOMIC DNA]</scope>
    <source>
        <strain evidence="4 5">DSM 21799</strain>
    </source>
</reference>
<dbReference type="EMBL" id="FNRY01000001">
    <property type="protein sequence ID" value="SEB86529.1"/>
    <property type="molecule type" value="Genomic_DNA"/>
</dbReference>
<dbReference type="SUPFAM" id="SSF53474">
    <property type="entry name" value="alpha/beta-Hydrolases"/>
    <property type="match status" value="1"/>
</dbReference>
<comment type="similarity">
    <text evidence="1">Belongs to the AB hydrolase superfamily. AB hydrolase 2 family.</text>
</comment>
<dbReference type="Gene3D" id="3.40.50.1820">
    <property type="entry name" value="alpha/beta hydrolase"/>
    <property type="match status" value="1"/>
</dbReference>
<dbReference type="GO" id="GO:0016787">
    <property type="term" value="F:hydrolase activity"/>
    <property type="evidence" value="ECO:0007669"/>
    <property type="project" value="UniProtKB-KW"/>
</dbReference>
<evidence type="ECO:0000256" key="1">
    <source>
        <dbReference type="ARBA" id="ARBA00006499"/>
    </source>
</evidence>
<dbReference type="PANTHER" id="PTHR10655">
    <property type="entry name" value="LYSOPHOSPHOLIPASE-RELATED"/>
    <property type="match status" value="1"/>
</dbReference>
<dbReference type="PANTHER" id="PTHR10655:SF17">
    <property type="entry name" value="LYSOPHOSPHOLIPASE-LIKE PROTEIN 1"/>
    <property type="match status" value="1"/>
</dbReference>
<keyword evidence="5" id="KW-1185">Reference proteome</keyword>
<gene>
    <name evidence="4" type="ORF">SAMN04489806_1983</name>
</gene>
<dbReference type="OrthoDB" id="9780848at2"/>
<proteinExistence type="inferred from homology"/>
<dbReference type="InterPro" id="IPR050565">
    <property type="entry name" value="LYPA1-2/EST-like"/>
</dbReference>